<sequence>MDAQDPPLILPGLKNLLSASAKQCRACIRQVEFSAEIQGVEATLHAHYIDFDGDGEPKIRVLASVLMRHIVKYALSSRVRHQLKSISSDPDDLSALEWREARRLFTQKKTAGDPGELLLYLLLESLFEAPQLVCKMELKTNENDEVKGCYGSHARWGNASDCLVVYLGESKLHGEIAGGLSSAFTSIKDFHDENRRKNELMLVTSHFKHINERFREEISKFIDDADPANRRCRIVHACLIGWDWGKYREMSTDRRAFAKNFESLYKQYLPNIAQMIKNRFSKFEYAHLNFEFLLLPFQSVQEFRDYFHKELRGES</sequence>
<accession>A0ABX9QQ97</accession>
<gene>
    <name evidence="2" type="ORF">D7Y13_06545</name>
</gene>
<reference evidence="2 3" key="1">
    <citation type="submission" date="2018-09" db="EMBL/GenBank/DDBJ databases">
        <authorList>
            <person name="Livingstone P.G."/>
            <person name="Whitworth D.E."/>
        </authorList>
    </citation>
    <scope>NUCLEOTIDE SEQUENCE [LARGE SCALE GENOMIC DNA]</scope>
    <source>
        <strain evidence="2 3">CA031B</strain>
    </source>
</reference>
<dbReference type="RefSeq" id="WP_120630645.1">
    <property type="nucleotide sequence ID" value="NZ_RAWI01000031.1"/>
</dbReference>
<feature type="domain" description="Anti-bacteriophage protein A/HamA C-terminal" evidence="1">
    <location>
        <begin position="43"/>
        <end position="311"/>
    </location>
</feature>
<dbReference type="EMBL" id="RAWI01000031">
    <property type="protein sequence ID" value="RKI14173.1"/>
    <property type="molecule type" value="Genomic_DNA"/>
</dbReference>
<organism evidence="2 3">
    <name type="scientific">Corallococcus praedator</name>
    <dbReference type="NCBI Taxonomy" id="2316724"/>
    <lineage>
        <taxon>Bacteria</taxon>
        <taxon>Pseudomonadati</taxon>
        <taxon>Myxococcota</taxon>
        <taxon>Myxococcia</taxon>
        <taxon>Myxococcales</taxon>
        <taxon>Cystobacterineae</taxon>
        <taxon>Myxococcaceae</taxon>
        <taxon>Corallococcus</taxon>
    </lineage>
</organism>
<evidence type="ECO:0000313" key="2">
    <source>
        <dbReference type="EMBL" id="RKI14173.1"/>
    </source>
</evidence>
<name>A0ABX9QQ97_9BACT</name>
<comment type="caution">
    <text evidence="2">The sequence shown here is derived from an EMBL/GenBank/DDBJ whole genome shotgun (WGS) entry which is preliminary data.</text>
</comment>
<dbReference type="Pfam" id="PF08878">
    <property type="entry name" value="HamA"/>
    <property type="match status" value="1"/>
</dbReference>
<keyword evidence="3" id="KW-1185">Reference proteome</keyword>
<evidence type="ECO:0000313" key="3">
    <source>
        <dbReference type="Proteomes" id="UP000278907"/>
    </source>
</evidence>
<evidence type="ECO:0000259" key="1">
    <source>
        <dbReference type="Pfam" id="PF08878"/>
    </source>
</evidence>
<proteinExistence type="predicted"/>
<protein>
    <submittedName>
        <fullName evidence="2">DUF1837 domain-containing protein</fullName>
    </submittedName>
</protein>
<dbReference type="Proteomes" id="UP000278907">
    <property type="component" value="Unassembled WGS sequence"/>
</dbReference>
<dbReference type="InterPro" id="IPR014976">
    <property type="entry name" value="AbpA_HamA_C"/>
</dbReference>